<dbReference type="KEGG" id="uma:UMAG_01776"/>
<evidence type="ECO:0000313" key="10">
    <source>
        <dbReference type="Proteomes" id="UP000000561"/>
    </source>
</evidence>
<organism evidence="9 10">
    <name type="scientific">Mycosarcoma maydis</name>
    <name type="common">Corn smut fungus</name>
    <name type="synonym">Ustilago maydis</name>
    <dbReference type="NCBI Taxonomy" id="5270"/>
    <lineage>
        <taxon>Eukaryota</taxon>
        <taxon>Fungi</taxon>
        <taxon>Dikarya</taxon>
        <taxon>Basidiomycota</taxon>
        <taxon>Ustilaginomycotina</taxon>
        <taxon>Ustilaginomycetes</taxon>
        <taxon>Ustilaginales</taxon>
        <taxon>Ustilaginaceae</taxon>
        <taxon>Mycosarcoma</taxon>
    </lineage>
</organism>
<keyword evidence="4" id="KW-0540">Nuclease</keyword>
<evidence type="ECO:0000256" key="3">
    <source>
        <dbReference type="ARBA" id="ARBA00005435"/>
    </source>
</evidence>
<evidence type="ECO:0000256" key="2">
    <source>
        <dbReference type="ARBA" id="ARBA00004173"/>
    </source>
</evidence>
<dbReference type="GO" id="GO:0016020">
    <property type="term" value="C:membrane"/>
    <property type="evidence" value="ECO:0007669"/>
    <property type="project" value="UniProtKB-SubCell"/>
</dbReference>
<dbReference type="InterPro" id="IPR035437">
    <property type="entry name" value="SNase_OB-fold_sf"/>
</dbReference>
<dbReference type="RefSeq" id="XP_011387733.1">
    <property type="nucleotide sequence ID" value="XM_011389431.1"/>
</dbReference>
<dbReference type="GO" id="GO:0004519">
    <property type="term" value="F:endonuclease activity"/>
    <property type="evidence" value="ECO:0007669"/>
    <property type="project" value="UniProtKB-KW"/>
</dbReference>
<dbReference type="STRING" id="237631.A0A0D1E4M1"/>
<keyword evidence="7" id="KW-0106">Calcium</keyword>
<keyword evidence="6" id="KW-0378">Hydrolase</keyword>
<evidence type="ECO:0000256" key="1">
    <source>
        <dbReference type="ARBA" id="ARBA00004167"/>
    </source>
</evidence>
<dbReference type="SUPFAM" id="SSF50199">
    <property type="entry name" value="Staphylococcal nuclease"/>
    <property type="match status" value="1"/>
</dbReference>
<dbReference type="GO" id="GO:0016787">
    <property type="term" value="F:hydrolase activity"/>
    <property type="evidence" value="ECO:0007669"/>
    <property type="project" value="UniProtKB-KW"/>
</dbReference>
<evidence type="ECO:0000256" key="4">
    <source>
        <dbReference type="ARBA" id="ARBA00022722"/>
    </source>
</evidence>
<dbReference type="GO" id="GO:0005739">
    <property type="term" value="C:mitochondrion"/>
    <property type="evidence" value="ECO:0007669"/>
    <property type="project" value="UniProtKB-SubCell"/>
</dbReference>
<dbReference type="OMA" id="WAKVWRK"/>
<dbReference type="AlphaFoldDB" id="A0A0D1E4M1"/>
<dbReference type="InParanoid" id="A0A0D1E4M1"/>
<evidence type="ECO:0000259" key="8">
    <source>
        <dbReference type="PROSITE" id="PS50830"/>
    </source>
</evidence>
<dbReference type="GeneID" id="23562679"/>
<dbReference type="FunCoup" id="A0A0D1E4M1">
    <property type="interactions" value="4"/>
</dbReference>
<evidence type="ECO:0000256" key="7">
    <source>
        <dbReference type="ARBA" id="ARBA00022837"/>
    </source>
</evidence>
<keyword evidence="10" id="KW-1185">Reference proteome</keyword>
<dbReference type="Gene3D" id="2.40.50.90">
    <property type="match status" value="1"/>
</dbReference>
<feature type="domain" description="TNase-like" evidence="8">
    <location>
        <begin position="125"/>
        <end position="340"/>
    </location>
</feature>
<keyword evidence="5" id="KW-0255">Endonuclease</keyword>
<evidence type="ECO:0000313" key="9">
    <source>
        <dbReference type="EMBL" id="KIS70611.1"/>
    </source>
</evidence>
<evidence type="ECO:0000256" key="5">
    <source>
        <dbReference type="ARBA" id="ARBA00022759"/>
    </source>
</evidence>
<gene>
    <name evidence="9" type="ORF">UMAG_01776</name>
</gene>
<reference evidence="9 10" key="1">
    <citation type="journal article" date="2006" name="Nature">
        <title>Insights from the genome of the biotrophic fungal plant pathogen Ustilago maydis.</title>
        <authorList>
            <person name="Kamper J."/>
            <person name="Kahmann R."/>
            <person name="Bolker M."/>
            <person name="Ma L.J."/>
            <person name="Brefort T."/>
            <person name="Saville B.J."/>
            <person name="Banuett F."/>
            <person name="Kronstad J.W."/>
            <person name="Gold S.E."/>
            <person name="Muller O."/>
            <person name="Perlin M.H."/>
            <person name="Wosten H.A."/>
            <person name="de Vries R."/>
            <person name="Ruiz-Herrera J."/>
            <person name="Reynaga-Pena C.G."/>
            <person name="Snetselaar K."/>
            <person name="McCann M."/>
            <person name="Perez-Martin J."/>
            <person name="Feldbrugge M."/>
            <person name="Basse C.W."/>
            <person name="Steinberg G."/>
            <person name="Ibeas J.I."/>
            <person name="Holloman W."/>
            <person name="Guzman P."/>
            <person name="Farman M."/>
            <person name="Stajich J.E."/>
            <person name="Sentandreu R."/>
            <person name="Gonzalez-Prieto J.M."/>
            <person name="Kennell J.C."/>
            <person name="Molina L."/>
            <person name="Schirawski J."/>
            <person name="Mendoza-Mendoza A."/>
            <person name="Greilinger D."/>
            <person name="Munch K."/>
            <person name="Rossel N."/>
            <person name="Scherer M."/>
            <person name="Vranes M."/>
            <person name="Ladendorf O."/>
            <person name="Vincon V."/>
            <person name="Fuchs U."/>
            <person name="Sandrock B."/>
            <person name="Meng S."/>
            <person name="Ho E.C."/>
            <person name="Cahill M.J."/>
            <person name="Boyce K.J."/>
            <person name="Klose J."/>
            <person name="Klosterman S.J."/>
            <person name="Deelstra H.J."/>
            <person name="Ortiz-Castellanos L."/>
            <person name="Li W."/>
            <person name="Sanchez-Alonso P."/>
            <person name="Schreier P.H."/>
            <person name="Hauser-Hahn I."/>
            <person name="Vaupel M."/>
            <person name="Koopmann E."/>
            <person name="Friedrich G."/>
            <person name="Voss H."/>
            <person name="Schluter T."/>
            <person name="Margolis J."/>
            <person name="Platt D."/>
            <person name="Swimmer C."/>
            <person name="Gnirke A."/>
            <person name="Chen F."/>
            <person name="Vysotskaia V."/>
            <person name="Mannhaupt G."/>
            <person name="Guldener U."/>
            <person name="Munsterkotter M."/>
            <person name="Haase D."/>
            <person name="Oesterheld M."/>
            <person name="Mewes H.W."/>
            <person name="Mauceli E.W."/>
            <person name="DeCaprio D."/>
            <person name="Wade C.M."/>
            <person name="Butler J."/>
            <person name="Young S."/>
            <person name="Jaffe D.B."/>
            <person name="Calvo S."/>
            <person name="Nusbaum C."/>
            <person name="Galagan J."/>
            <person name="Birren B.W."/>
        </authorList>
    </citation>
    <scope>NUCLEOTIDE SEQUENCE [LARGE SCALE GENOMIC DNA]</scope>
    <source>
        <strain evidence="10">DSM 14603 / FGSC 9021 / UM521</strain>
    </source>
</reference>
<evidence type="ECO:0000256" key="6">
    <source>
        <dbReference type="ARBA" id="ARBA00022801"/>
    </source>
</evidence>
<comment type="similarity">
    <text evidence="3">Belongs to the LCL3 family.</text>
</comment>
<dbReference type="eggNOG" id="ENOG502S1U4">
    <property type="taxonomic scope" value="Eukaryota"/>
</dbReference>
<dbReference type="SMART" id="SM00318">
    <property type="entry name" value="SNc"/>
    <property type="match status" value="1"/>
</dbReference>
<accession>A0A0D1E4M1</accession>
<dbReference type="PANTHER" id="PTHR12302">
    <property type="entry name" value="EBNA2 BINDING PROTEIN P100"/>
    <property type="match status" value="1"/>
</dbReference>
<comment type="subcellular location">
    <subcellularLocation>
        <location evidence="1">Membrane</location>
        <topology evidence="1">Single-pass membrane protein</topology>
    </subcellularLocation>
    <subcellularLocation>
        <location evidence="2">Mitochondrion</location>
    </subcellularLocation>
</comment>
<proteinExistence type="inferred from homology"/>
<dbReference type="PANTHER" id="PTHR12302:SF3">
    <property type="entry name" value="SERINE_THREONINE-PROTEIN KINASE 31"/>
    <property type="match status" value="1"/>
</dbReference>
<dbReference type="Pfam" id="PF00565">
    <property type="entry name" value="SNase"/>
    <property type="match status" value="2"/>
</dbReference>
<dbReference type="VEuPathDB" id="FungiDB:UMAG_01776"/>
<protein>
    <recommendedName>
        <fullName evidence="8">TNase-like domain-containing protein</fullName>
    </recommendedName>
</protein>
<sequence>MLSLWPSSGASASTCSSAASSSRSGSCSSSAPAAIAIASYPVRSSGSQSIDSIALSSSPGSDSRLTVWSVVEQSSGVMATVLSNPIGAAIAGVSASSLCGLLWWRYFRRIPNAEYVTPAVLRYRKVLVGRVVTVGDADGFRFHHTPGLPYLRDWLYPWPPRTKKRSGGRSKLVQETISVRIAGVDAPESAHFGKPAQPFSKEAKQLLTSMVQSPSCANNLTPPAKSSFFSTSSTASHRVSTTNSNEVSTKLVWLYPSHVDQYKRLVATPYVWNAPYLFGKTNVSLVMVKQGLATVYRAAGADYGKATWWAKVWRKSTTGLNALERAEAKAKRQKIGMWSLGKKFESPEEYKRRTRGES</sequence>
<dbReference type="Proteomes" id="UP000000561">
    <property type="component" value="Chromosome 3"/>
</dbReference>
<dbReference type="PROSITE" id="PS50830">
    <property type="entry name" value="TNASE_3"/>
    <property type="match status" value="1"/>
</dbReference>
<dbReference type="InterPro" id="IPR016071">
    <property type="entry name" value="Staphylococal_nuclease_OB-fold"/>
</dbReference>
<dbReference type="EMBL" id="CM003142">
    <property type="protein sequence ID" value="KIS70611.1"/>
    <property type="molecule type" value="Genomic_DNA"/>
</dbReference>
<name>A0A0D1E4M1_MYCMD</name>
<dbReference type="OrthoDB" id="430293at2759"/>